<proteinExistence type="predicted"/>
<keyword evidence="2" id="KW-1185">Reference proteome</keyword>
<evidence type="ECO:0000313" key="2">
    <source>
        <dbReference type="Proteomes" id="UP000507979"/>
    </source>
</evidence>
<name>A0A6J4ZNR2_9BURK</name>
<protein>
    <submittedName>
        <fullName evidence="1">Uncharacterized protein</fullName>
    </submittedName>
</protein>
<evidence type="ECO:0000313" key="1">
    <source>
        <dbReference type="EMBL" id="CAB3627831.1"/>
    </source>
</evidence>
<dbReference type="RefSeq" id="WP_054433486.1">
    <property type="nucleotide sequence ID" value="NZ_CADIJR010000002.1"/>
</dbReference>
<dbReference type="GeneID" id="92896337"/>
<dbReference type="EMBL" id="CADIJR010000002">
    <property type="protein sequence ID" value="CAB3627831.1"/>
    <property type="molecule type" value="Genomic_DNA"/>
</dbReference>
<organism evidence="1 2">
    <name type="scientific">Achromobacter insuavis</name>
    <dbReference type="NCBI Taxonomy" id="1287735"/>
    <lineage>
        <taxon>Bacteria</taxon>
        <taxon>Pseudomonadati</taxon>
        <taxon>Pseudomonadota</taxon>
        <taxon>Betaproteobacteria</taxon>
        <taxon>Burkholderiales</taxon>
        <taxon>Alcaligenaceae</taxon>
        <taxon>Achromobacter</taxon>
    </lineage>
</organism>
<accession>A0A6J4ZNR2</accession>
<dbReference type="Proteomes" id="UP000507979">
    <property type="component" value="Unassembled WGS sequence"/>
</dbReference>
<dbReference type="AlphaFoldDB" id="A0A6J4ZNR2"/>
<sequence>MTAHTFDYPADFDGPAGCLAEGHLVIEFDHSKADPSVGAAASITINSIVVVIGAYSGTFDGDYGDADLIAACWRHLADEKERIECERADWMREEAEDIQALMDRDMGD</sequence>
<gene>
    <name evidence="1" type="ORF">LMG26845_00498</name>
</gene>
<reference evidence="1 2" key="1">
    <citation type="submission" date="2020-04" db="EMBL/GenBank/DDBJ databases">
        <authorList>
            <person name="De Canck E."/>
        </authorList>
    </citation>
    <scope>NUCLEOTIDE SEQUENCE [LARGE SCALE GENOMIC DNA]</scope>
    <source>
        <strain evidence="1 2">LMG 26845</strain>
    </source>
</reference>